<dbReference type="Pfam" id="PF07969">
    <property type="entry name" value="Amidohydro_3"/>
    <property type="match status" value="1"/>
</dbReference>
<evidence type="ECO:0000313" key="3">
    <source>
        <dbReference type="Proteomes" id="UP001156641"/>
    </source>
</evidence>
<reference evidence="3" key="1">
    <citation type="journal article" date="2019" name="Int. J. Syst. Evol. Microbiol.">
        <title>The Global Catalogue of Microorganisms (GCM) 10K type strain sequencing project: providing services to taxonomists for standard genome sequencing and annotation.</title>
        <authorList>
            <consortium name="The Broad Institute Genomics Platform"/>
            <consortium name="The Broad Institute Genome Sequencing Center for Infectious Disease"/>
            <person name="Wu L."/>
            <person name="Ma J."/>
        </authorList>
    </citation>
    <scope>NUCLEOTIDE SEQUENCE [LARGE SCALE GENOMIC DNA]</scope>
    <source>
        <strain evidence="3">NBRC 112502</strain>
    </source>
</reference>
<dbReference type="SUPFAM" id="SSF51338">
    <property type="entry name" value="Composite domain of metallo-dependent hydrolases"/>
    <property type="match status" value="1"/>
</dbReference>
<gene>
    <name evidence="2" type="ORF">GCM10010909_16700</name>
</gene>
<accession>A0ABQ6AA30</accession>
<dbReference type="RefSeq" id="WP_284257692.1">
    <property type="nucleotide sequence ID" value="NZ_BSOS01000045.1"/>
</dbReference>
<dbReference type="InterPro" id="IPR032466">
    <property type="entry name" value="Metal_Hydrolase"/>
</dbReference>
<comment type="caution">
    <text evidence="2">The sequence shown here is derived from an EMBL/GenBank/DDBJ whole genome shotgun (WGS) entry which is preliminary data.</text>
</comment>
<organism evidence="2 3">
    <name type="scientific">Acidocella aquatica</name>
    <dbReference type="NCBI Taxonomy" id="1922313"/>
    <lineage>
        <taxon>Bacteria</taxon>
        <taxon>Pseudomonadati</taxon>
        <taxon>Pseudomonadota</taxon>
        <taxon>Alphaproteobacteria</taxon>
        <taxon>Acetobacterales</taxon>
        <taxon>Acidocellaceae</taxon>
        <taxon>Acidocella</taxon>
    </lineage>
</organism>
<name>A0ABQ6AA30_9PROT</name>
<dbReference type="PANTHER" id="PTHR11647:SF1">
    <property type="entry name" value="COLLAPSIN RESPONSE MEDIATOR PROTEIN"/>
    <property type="match status" value="1"/>
</dbReference>
<dbReference type="InterPro" id="IPR013108">
    <property type="entry name" value="Amidohydro_3"/>
</dbReference>
<dbReference type="SUPFAM" id="SSF51556">
    <property type="entry name" value="Metallo-dependent hydrolases"/>
    <property type="match status" value="1"/>
</dbReference>
<evidence type="ECO:0000259" key="1">
    <source>
        <dbReference type="Pfam" id="PF07969"/>
    </source>
</evidence>
<dbReference type="PANTHER" id="PTHR11647">
    <property type="entry name" value="HYDRANTOINASE/DIHYDROPYRIMIDINASE FAMILY MEMBER"/>
    <property type="match status" value="1"/>
</dbReference>
<dbReference type="InterPro" id="IPR011059">
    <property type="entry name" value="Metal-dep_hydrolase_composite"/>
</dbReference>
<dbReference type="Gene3D" id="2.30.40.10">
    <property type="entry name" value="Urease, subunit C, domain 1"/>
    <property type="match status" value="1"/>
</dbReference>
<sequence>MDIVIRNGAVFDGLSTDSQRADIGISNGRIIKIGDVPERGAEEIDASGMIVTPGFVDIHTHYDGQAIWSERLTPSSSNGVTTAVMGNCGVGFAPCRSQDRELLLAVTEGVEDIPEAVMTEGIKWEWESYPEYLDAVARRPHDIDVASMLPHMPLRVYAMGKRGADREPATAEDLAKMSALTREAVLAGAIGVSTSQLFTHRTRDGEFVPTFGVAEQELHVIASALKDAGGGVWQASAIANPAADKAAEDLEMFQRVVKTGCASGSFSLGQTDWRNMLDQVAQMNAAGAEIKAQVYPRRFGLFVNFDLTIHPFCLSPGFRAIAHLPMADKLARLRDPAFKAQLLGEELVDIGQPFHTIGRNFDRMYVFAGDAPDYEPTADKSVSAIAKARGLDPLSFVYDLLLEDDGRTMLFLQYTNYEDRSLDFMPAMLRDPNSILGLADAGAHYGMICDGAYPTFLLTYWTRDRERERLGLGEAIAMLSARPAAAMRLYDRGVLAVGYKADINVIDYDRLRLEGPKVVRDLPAGGKRIAQATRGYVATMVSGQIIRRNDADTTALPGRLIRGAQSAPLAA</sequence>
<evidence type="ECO:0000313" key="2">
    <source>
        <dbReference type="EMBL" id="GLR66989.1"/>
    </source>
</evidence>
<keyword evidence="3" id="KW-1185">Reference proteome</keyword>
<proteinExistence type="predicted"/>
<dbReference type="InterPro" id="IPR050378">
    <property type="entry name" value="Metallo-dep_Hydrolases_sf"/>
</dbReference>
<feature type="domain" description="Amidohydrolase 3" evidence="1">
    <location>
        <begin position="42"/>
        <end position="546"/>
    </location>
</feature>
<dbReference type="Gene3D" id="3.20.20.140">
    <property type="entry name" value="Metal-dependent hydrolases"/>
    <property type="match status" value="1"/>
</dbReference>
<dbReference type="EMBL" id="BSOS01000045">
    <property type="protein sequence ID" value="GLR66989.1"/>
    <property type="molecule type" value="Genomic_DNA"/>
</dbReference>
<dbReference type="Proteomes" id="UP001156641">
    <property type="component" value="Unassembled WGS sequence"/>
</dbReference>
<protein>
    <submittedName>
        <fullName evidence="2">Amidohydrolase</fullName>
    </submittedName>
</protein>